<keyword evidence="2" id="KW-1185">Reference proteome</keyword>
<proteinExistence type="predicted"/>
<evidence type="ECO:0000313" key="1">
    <source>
        <dbReference type="EMBL" id="SEP27384.1"/>
    </source>
</evidence>
<name>A0A1H8WI75_9BRAD</name>
<sequence length="209" mass="22065">MAVNLGSWGWAVGLAIDFGAPVLGAALGVPGLAGEAGQILKRALGLAPNVSEATVRSTIEADPEAARSAFAQANSDAAAKWDYLARVIEAQADVAKTQIGEVNETIRAEARVMAASPNKWWGHWRTIMAYELTVECPAWAALMMWCIWTGKVADLLAAATVLTVWWGVRFGVLGVHVWTGSNERQTAITGQPIGGVASAIASAVTRKVR</sequence>
<gene>
    <name evidence="1" type="ORF">SAMN05444123_112119</name>
</gene>
<dbReference type="OrthoDB" id="8137755at2"/>
<organism evidence="1 2">
    <name type="scientific">Rhodopseudomonas pseudopalustris</name>
    <dbReference type="NCBI Taxonomy" id="1513892"/>
    <lineage>
        <taxon>Bacteria</taxon>
        <taxon>Pseudomonadati</taxon>
        <taxon>Pseudomonadota</taxon>
        <taxon>Alphaproteobacteria</taxon>
        <taxon>Hyphomicrobiales</taxon>
        <taxon>Nitrobacteraceae</taxon>
        <taxon>Rhodopseudomonas</taxon>
    </lineage>
</organism>
<dbReference type="EMBL" id="FODT01000012">
    <property type="protein sequence ID" value="SEP27384.1"/>
    <property type="molecule type" value="Genomic_DNA"/>
</dbReference>
<evidence type="ECO:0000313" key="2">
    <source>
        <dbReference type="Proteomes" id="UP000199615"/>
    </source>
</evidence>
<accession>A0A1H8WI75</accession>
<protein>
    <recommendedName>
        <fullName evidence="3">Holin of 3TMs, for gene-transfer release</fullName>
    </recommendedName>
</protein>
<dbReference type="AlphaFoldDB" id="A0A1H8WI75"/>
<evidence type="ECO:0008006" key="3">
    <source>
        <dbReference type="Google" id="ProtNLM"/>
    </source>
</evidence>
<reference evidence="2" key="1">
    <citation type="submission" date="2016-10" db="EMBL/GenBank/DDBJ databases">
        <authorList>
            <person name="Varghese N."/>
            <person name="Submissions S."/>
        </authorList>
    </citation>
    <scope>NUCLEOTIDE SEQUENCE [LARGE SCALE GENOMIC DNA]</scope>
    <source>
        <strain evidence="2">DSM 123</strain>
    </source>
</reference>
<dbReference type="RefSeq" id="WP_139202699.1">
    <property type="nucleotide sequence ID" value="NZ_FODT01000012.1"/>
</dbReference>
<dbReference type="Proteomes" id="UP000199615">
    <property type="component" value="Unassembled WGS sequence"/>
</dbReference>